<accession>A0A453F4H0</accession>
<dbReference type="Proteomes" id="UP000015105">
    <property type="component" value="Chromosome 3D"/>
</dbReference>
<reference evidence="2" key="1">
    <citation type="journal article" date="2014" name="Science">
        <title>Ancient hybridizations among the ancestral genomes of bread wheat.</title>
        <authorList>
            <consortium name="International Wheat Genome Sequencing Consortium,"/>
            <person name="Marcussen T."/>
            <person name="Sandve S.R."/>
            <person name="Heier L."/>
            <person name="Spannagl M."/>
            <person name="Pfeifer M."/>
            <person name="Jakobsen K.S."/>
            <person name="Wulff B.B."/>
            <person name="Steuernagel B."/>
            <person name="Mayer K.F."/>
            <person name="Olsen O.A."/>
        </authorList>
    </citation>
    <scope>NUCLEOTIDE SEQUENCE [LARGE SCALE GENOMIC DNA]</scope>
    <source>
        <strain evidence="2">cv. AL8/78</strain>
    </source>
</reference>
<reference evidence="1" key="4">
    <citation type="submission" date="2019-03" db="UniProtKB">
        <authorList>
            <consortium name="EnsemblPlants"/>
        </authorList>
    </citation>
    <scope>IDENTIFICATION</scope>
</reference>
<sequence length="95" mass="11379">MSFDWEDLFPLVTVRKLVRDVSDHNPLLLSSGAKKNTSHQHEFRFELSWLRDDNFYPTAKRIWDQPVRADDPIDILNIKLKWLKKYFKGWGSNVF</sequence>
<reference evidence="1" key="3">
    <citation type="journal article" date="2017" name="Nature">
        <title>Genome sequence of the progenitor of the wheat D genome Aegilops tauschii.</title>
        <authorList>
            <person name="Luo M.C."/>
            <person name="Gu Y.Q."/>
            <person name="Puiu D."/>
            <person name="Wang H."/>
            <person name="Twardziok S.O."/>
            <person name="Deal K.R."/>
            <person name="Huo N."/>
            <person name="Zhu T."/>
            <person name="Wang L."/>
            <person name="Wang Y."/>
            <person name="McGuire P.E."/>
            <person name="Liu S."/>
            <person name="Long H."/>
            <person name="Ramasamy R.K."/>
            <person name="Rodriguez J.C."/>
            <person name="Van S.L."/>
            <person name="Yuan L."/>
            <person name="Wang Z."/>
            <person name="Xia Z."/>
            <person name="Xiao L."/>
            <person name="Anderson O.D."/>
            <person name="Ouyang S."/>
            <person name="Liang Y."/>
            <person name="Zimin A.V."/>
            <person name="Pertea G."/>
            <person name="Qi P."/>
            <person name="Bennetzen J.L."/>
            <person name="Dai X."/>
            <person name="Dawson M.W."/>
            <person name="Muller H.G."/>
            <person name="Kugler K."/>
            <person name="Rivarola-Duarte L."/>
            <person name="Spannagl M."/>
            <person name="Mayer K.F.X."/>
            <person name="Lu F.H."/>
            <person name="Bevan M.W."/>
            <person name="Leroy P."/>
            <person name="Li P."/>
            <person name="You F.M."/>
            <person name="Sun Q."/>
            <person name="Liu Z."/>
            <person name="Lyons E."/>
            <person name="Wicker T."/>
            <person name="Salzberg S.L."/>
            <person name="Devos K.M."/>
            <person name="Dvorak J."/>
        </authorList>
    </citation>
    <scope>NUCLEOTIDE SEQUENCE [LARGE SCALE GENOMIC DNA]</scope>
    <source>
        <strain evidence="1">cv. AL8/78</strain>
    </source>
</reference>
<evidence type="ECO:0000313" key="2">
    <source>
        <dbReference type="Proteomes" id="UP000015105"/>
    </source>
</evidence>
<name>A0A453F4H0_AEGTS</name>
<evidence type="ECO:0000313" key="1">
    <source>
        <dbReference type="EnsemblPlants" id="AET3Gv20570700.1"/>
    </source>
</evidence>
<dbReference type="EnsemblPlants" id="AET3Gv20570700.1">
    <property type="protein sequence ID" value="AET3Gv20570700.1"/>
    <property type="gene ID" value="AET3Gv20570700"/>
</dbReference>
<dbReference type="AlphaFoldDB" id="A0A453F4H0"/>
<keyword evidence="2" id="KW-1185">Reference proteome</keyword>
<proteinExistence type="predicted"/>
<dbReference type="Gramene" id="AET3Gv20570700.1">
    <property type="protein sequence ID" value="AET3Gv20570700.1"/>
    <property type="gene ID" value="AET3Gv20570700"/>
</dbReference>
<organism evidence="1 2">
    <name type="scientific">Aegilops tauschii subsp. strangulata</name>
    <name type="common">Goatgrass</name>
    <dbReference type="NCBI Taxonomy" id="200361"/>
    <lineage>
        <taxon>Eukaryota</taxon>
        <taxon>Viridiplantae</taxon>
        <taxon>Streptophyta</taxon>
        <taxon>Embryophyta</taxon>
        <taxon>Tracheophyta</taxon>
        <taxon>Spermatophyta</taxon>
        <taxon>Magnoliopsida</taxon>
        <taxon>Liliopsida</taxon>
        <taxon>Poales</taxon>
        <taxon>Poaceae</taxon>
        <taxon>BOP clade</taxon>
        <taxon>Pooideae</taxon>
        <taxon>Triticodae</taxon>
        <taxon>Triticeae</taxon>
        <taxon>Triticinae</taxon>
        <taxon>Aegilops</taxon>
    </lineage>
</organism>
<protein>
    <recommendedName>
        <fullName evidence="3">Endonuclease/exonuclease/phosphatase domain-containing protein</fullName>
    </recommendedName>
</protein>
<evidence type="ECO:0008006" key="3">
    <source>
        <dbReference type="Google" id="ProtNLM"/>
    </source>
</evidence>
<reference evidence="1" key="5">
    <citation type="journal article" date="2021" name="G3 (Bethesda)">
        <title>Aegilops tauschii genome assembly Aet v5.0 features greater sequence contiguity and improved annotation.</title>
        <authorList>
            <person name="Wang L."/>
            <person name="Zhu T."/>
            <person name="Rodriguez J.C."/>
            <person name="Deal K.R."/>
            <person name="Dubcovsky J."/>
            <person name="McGuire P.E."/>
            <person name="Lux T."/>
            <person name="Spannagl M."/>
            <person name="Mayer K.F.X."/>
            <person name="Baldrich P."/>
            <person name="Meyers B.C."/>
            <person name="Huo N."/>
            <person name="Gu Y.Q."/>
            <person name="Zhou H."/>
            <person name="Devos K.M."/>
            <person name="Bennetzen J.L."/>
            <person name="Unver T."/>
            <person name="Budak H."/>
            <person name="Gulick P.J."/>
            <person name="Galiba G."/>
            <person name="Kalapos B."/>
            <person name="Nelson D.R."/>
            <person name="Li P."/>
            <person name="You F.M."/>
            <person name="Luo M.C."/>
            <person name="Dvorak J."/>
        </authorList>
    </citation>
    <scope>NUCLEOTIDE SEQUENCE [LARGE SCALE GENOMIC DNA]</scope>
    <source>
        <strain evidence="1">cv. AL8/78</strain>
    </source>
</reference>
<reference evidence="2" key="2">
    <citation type="journal article" date="2017" name="Nat. Plants">
        <title>The Aegilops tauschii genome reveals multiple impacts of transposons.</title>
        <authorList>
            <person name="Zhao G."/>
            <person name="Zou C."/>
            <person name="Li K."/>
            <person name="Wang K."/>
            <person name="Li T."/>
            <person name="Gao L."/>
            <person name="Zhang X."/>
            <person name="Wang H."/>
            <person name="Yang Z."/>
            <person name="Liu X."/>
            <person name="Jiang W."/>
            <person name="Mao L."/>
            <person name="Kong X."/>
            <person name="Jiao Y."/>
            <person name="Jia J."/>
        </authorList>
    </citation>
    <scope>NUCLEOTIDE SEQUENCE [LARGE SCALE GENOMIC DNA]</scope>
    <source>
        <strain evidence="2">cv. AL8/78</strain>
    </source>
</reference>